<evidence type="ECO:0000313" key="3">
    <source>
        <dbReference type="Proteomes" id="UP000215459"/>
    </source>
</evidence>
<dbReference type="PANTHER" id="PTHR28004:SF2">
    <property type="entry name" value="D-SERINE DEHYDRATASE"/>
    <property type="match status" value="1"/>
</dbReference>
<protein>
    <submittedName>
        <fullName evidence="2">Amino acid aldolase</fullName>
    </submittedName>
</protein>
<keyword evidence="3" id="KW-1185">Reference proteome</keyword>
<sequence length="396" mass="44848">MRRDYDYYRNSFKNIPKPFAYLDLDLLQENIRKIRKRNNGKKIRIATKSLRCVQSIRYILKQGDPFQGVMCFTIPEALFLAERGLADLLVAYPAWDKNQIRATARAVRKGNSVTLMVDNPQHVDHIESIARREESHIPLCVDLDLSVRYPGLVFGVRRSPIRGEKEMLHLVQRIAASHHVHLDGLMGYEAQIAGVGDHYPRQWLKNTLLRFLKGRSVREIAERRAKTVQAIRRLGIPLRFINGGGTGSLHTTSLEDTVTEVTVGSGFYAPGLFDYYRDVRYRPAAGFAIEITRRPQPGIFTCTGGGYTASGRAGPDRLPLPYLPDGASLFPSEGAGEVQTPIRYRGAVELNLGDPVFMRHSKAGELCEHFNHLYWLSEGRIVDRVKTYRGHGRCFL</sequence>
<feature type="domain" description="Alanine racemase N-terminal" evidence="1">
    <location>
        <begin position="23"/>
        <end position="213"/>
    </location>
</feature>
<dbReference type="InterPro" id="IPR029066">
    <property type="entry name" value="PLP-binding_barrel"/>
</dbReference>
<organism evidence="2 3">
    <name type="scientific">Paludifilum halophilum</name>
    <dbReference type="NCBI Taxonomy" id="1642702"/>
    <lineage>
        <taxon>Bacteria</taxon>
        <taxon>Bacillati</taxon>
        <taxon>Bacillota</taxon>
        <taxon>Bacilli</taxon>
        <taxon>Bacillales</taxon>
        <taxon>Thermoactinomycetaceae</taxon>
        <taxon>Paludifilum</taxon>
    </lineage>
</organism>
<dbReference type="SUPFAM" id="SSF51419">
    <property type="entry name" value="PLP-binding barrel"/>
    <property type="match status" value="1"/>
</dbReference>
<proteinExistence type="predicted"/>
<dbReference type="CDD" id="cd06813">
    <property type="entry name" value="PLPDE_III_DSD_D-TA_like_2"/>
    <property type="match status" value="1"/>
</dbReference>
<dbReference type="GO" id="GO:0008721">
    <property type="term" value="F:D-serine ammonia-lyase activity"/>
    <property type="evidence" value="ECO:0007669"/>
    <property type="project" value="TreeGrafter"/>
</dbReference>
<dbReference type="Gene3D" id="3.20.20.10">
    <property type="entry name" value="Alanine racemase"/>
    <property type="match status" value="1"/>
</dbReference>
<gene>
    <name evidence="2" type="ORF">CHM34_02475</name>
</gene>
<dbReference type="OrthoDB" id="2445260at2"/>
<reference evidence="2 3" key="1">
    <citation type="submission" date="2017-07" db="EMBL/GenBank/DDBJ databases">
        <title>The genome sequence of Paludifilum halophilum highlights mechanisms for microbial adaptation to high salt environemnts.</title>
        <authorList>
            <person name="Belbahri L."/>
        </authorList>
    </citation>
    <scope>NUCLEOTIDE SEQUENCE [LARGE SCALE GENOMIC DNA]</scope>
    <source>
        <strain evidence="2 3">DSM 102817</strain>
    </source>
</reference>
<dbReference type="Pfam" id="PF01168">
    <property type="entry name" value="Ala_racemase_N"/>
    <property type="match status" value="1"/>
</dbReference>
<dbReference type="AlphaFoldDB" id="A0A235BD46"/>
<dbReference type="GO" id="GO:0036088">
    <property type="term" value="P:D-serine catabolic process"/>
    <property type="evidence" value="ECO:0007669"/>
    <property type="project" value="TreeGrafter"/>
</dbReference>
<dbReference type="PANTHER" id="PTHR28004">
    <property type="entry name" value="ZGC:162816-RELATED"/>
    <property type="match status" value="1"/>
</dbReference>
<dbReference type="InterPro" id="IPR051466">
    <property type="entry name" value="D-amino_acid_metab_enzyme"/>
</dbReference>
<evidence type="ECO:0000259" key="1">
    <source>
        <dbReference type="Pfam" id="PF01168"/>
    </source>
</evidence>
<accession>A0A235BD46</accession>
<dbReference type="InterPro" id="IPR001608">
    <property type="entry name" value="Ala_racemase_N"/>
</dbReference>
<evidence type="ECO:0000313" key="2">
    <source>
        <dbReference type="EMBL" id="OYD09999.1"/>
    </source>
</evidence>
<dbReference type="Proteomes" id="UP000215459">
    <property type="component" value="Unassembled WGS sequence"/>
</dbReference>
<comment type="caution">
    <text evidence="2">The sequence shown here is derived from an EMBL/GenBank/DDBJ whole genome shotgun (WGS) entry which is preliminary data.</text>
</comment>
<name>A0A235BD46_9BACL</name>
<dbReference type="EMBL" id="NOWF01000001">
    <property type="protein sequence ID" value="OYD09999.1"/>
    <property type="molecule type" value="Genomic_DNA"/>
</dbReference>